<dbReference type="InterPro" id="IPR024298">
    <property type="entry name" value="Sec16_Sec23-bd"/>
</dbReference>
<evidence type="ECO:0000256" key="1">
    <source>
        <dbReference type="ARBA" id="ARBA00005927"/>
    </source>
</evidence>
<feature type="compositionally biased region" description="Low complexity" evidence="7">
    <location>
        <begin position="35"/>
        <end position="52"/>
    </location>
</feature>
<dbReference type="Gene3D" id="1.25.40.1030">
    <property type="match status" value="1"/>
</dbReference>
<feature type="compositionally biased region" description="Polar residues" evidence="7">
    <location>
        <begin position="2481"/>
        <end position="2508"/>
    </location>
</feature>
<feature type="compositionally biased region" description="Polar residues" evidence="7">
    <location>
        <begin position="2565"/>
        <end position="2585"/>
    </location>
</feature>
<protein>
    <recommendedName>
        <fullName evidence="6">Protein transport protein sec16</fullName>
    </recommendedName>
</protein>
<dbReference type="CDD" id="cd09233">
    <property type="entry name" value="ACE1-Sec16-like"/>
    <property type="match status" value="1"/>
</dbReference>
<evidence type="ECO:0000256" key="7">
    <source>
        <dbReference type="SAM" id="MobiDB-lite"/>
    </source>
</evidence>
<dbReference type="EMBL" id="JADGJH010000348">
    <property type="protein sequence ID" value="KAJ3130835.1"/>
    <property type="molecule type" value="Genomic_DNA"/>
</dbReference>
<evidence type="ECO:0000313" key="10">
    <source>
        <dbReference type="EMBL" id="KAJ3130835.1"/>
    </source>
</evidence>
<dbReference type="GO" id="GO:0007030">
    <property type="term" value="P:Golgi organization"/>
    <property type="evidence" value="ECO:0007669"/>
    <property type="project" value="TreeGrafter"/>
</dbReference>
<feature type="compositionally biased region" description="Polar residues" evidence="7">
    <location>
        <begin position="53"/>
        <end position="69"/>
    </location>
</feature>
<feature type="compositionally biased region" description="Low complexity" evidence="7">
    <location>
        <begin position="2405"/>
        <end position="2431"/>
    </location>
</feature>
<feature type="compositionally biased region" description="Low complexity" evidence="7">
    <location>
        <begin position="2554"/>
        <end position="2564"/>
    </location>
</feature>
<feature type="compositionally biased region" description="Pro residues" evidence="7">
    <location>
        <begin position="2185"/>
        <end position="2197"/>
    </location>
</feature>
<dbReference type="Pfam" id="PF12931">
    <property type="entry name" value="TPR_Sec16"/>
    <property type="match status" value="1"/>
</dbReference>
<comment type="subcellular location">
    <subcellularLocation>
        <location evidence="6">Endoplasmic reticulum membrane</location>
    </subcellularLocation>
</comment>
<evidence type="ECO:0000256" key="6">
    <source>
        <dbReference type="RuleBase" id="RU364101"/>
    </source>
</evidence>
<keyword evidence="11" id="KW-1185">Reference proteome</keyword>
<accession>A0AAD5TAL1</accession>
<feature type="region of interest" description="Disordered" evidence="7">
    <location>
        <begin position="1379"/>
        <end position="1400"/>
    </location>
</feature>
<dbReference type="GO" id="GO:0070971">
    <property type="term" value="C:endoplasmic reticulum exit site"/>
    <property type="evidence" value="ECO:0007669"/>
    <property type="project" value="TreeGrafter"/>
</dbReference>
<feature type="region of interest" description="Disordered" evidence="7">
    <location>
        <begin position="2211"/>
        <end position="2340"/>
    </location>
</feature>
<feature type="compositionally biased region" description="Polar residues" evidence="7">
    <location>
        <begin position="2282"/>
        <end position="2294"/>
    </location>
</feature>
<feature type="region of interest" description="Disordered" evidence="7">
    <location>
        <begin position="2163"/>
        <end position="2197"/>
    </location>
</feature>
<keyword evidence="4 6" id="KW-0931">ER-Golgi transport</keyword>
<keyword evidence="6" id="KW-0472">Membrane</keyword>
<evidence type="ECO:0000256" key="5">
    <source>
        <dbReference type="ARBA" id="ARBA00024687"/>
    </source>
</evidence>
<dbReference type="PANTHER" id="PTHR13402">
    <property type="entry name" value="RGPR-RELATED"/>
    <property type="match status" value="1"/>
</dbReference>
<proteinExistence type="inferred from homology"/>
<dbReference type="GO" id="GO:0015031">
    <property type="term" value="P:protein transport"/>
    <property type="evidence" value="ECO:0007669"/>
    <property type="project" value="UniProtKB-KW"/>
</dbReference>
<evidence type="ECO:0000256" key="4">
    <source>
        <dbReference type="ARBA" id="ARBA00022892"/>
    </source>
</evidence>
<feature type="compositionally biased region" description="Polar residues" evidence="7">
    <location>
        <begin position="2254"/>
        <end position="2275"/>
    </location>
</feature>
<dbReference type="PANTHER" id="PTHR13402:SF6">
    <property type="entry name" value="SECRETORY 16, ISOFORM I"/>
    <property type="match status" value="1"/>
</dbReference>
<gene>
    <name evidence="10" type="primary">SEC16</name>
    <name evidence="10" type="ORF">HK100_007382</name>
</gene>
<dbReference type="GO" id="GO:0070973">
    <property type="term" value="P:protein localization to endoplasmic reticulum exit site"/>
    <property type="evidence" value="ECO:0007669"/>
    <property type="project" value="TreeGrafter"/>
</dbReference>
<evidence type="ECO:0000259" key="8">
    <source>
        <dbReference type="Pfam" id="PF12931"/>
    </source>
</evidence>
<dbReference type="Pfam" id="PF12932">
    <property type="entry name" value="Sec16"/>
    <property type="match status" value="1"/>
</dbReference>
<feature type="compositionally biased region" description="Basic and acidic residues" evidence="7">
    <location>
        <begin position="1"/>
        <end position="17"/>
    </location>
</feature>
<evidence type="ECO:0000259" key="9">
    <source>
        <dbReference type="Pfam" id="PF12932"/>
    </source>
</evidence>
<feature type="domain" description="Sec16 central conserved" evidence="9">
    <location>
        <begin position="1432"/>
        <end position="1550"/>
    </location>
</feature>
<keyword evidence="6" id="KW-0072">Autophagy</keyword>
<feature type="compositionally biased region" description="Polar residues" evidence="7">
    <location>
        <begin position="2592"/>
        <end position="2610"/>
    </location>
</feature>
<feature type="region of interest" description="Disordered" evidence="7">
    <location>
        <begin position="1"/>
        <end position="95"/>
    </location>
</feature>
<dbReference type="GO" id="GO:0005789">
    <property type="term" value="C:endoplasmic reticulum membrane"/>
    <property type="evidence" value="ECO:0007669"/>
    <property type="project" value="UniProtKB-SubCell"/>
</dbReference>
<keyword evidence="2 6" id="KW-0813">Transport</keyword>
<reference evidence="10" key="1">
    <citation type="submission" date="2020-05" db="EMBL/GenBank/DDBJ databases">
        <title>Phylogenomic resolution of chytrid fungi.</title>
        <authorList>
            <person name="Stajich J.E."/>
            <person name="Amses K."/>
            <person name="Simmons R."/>
            <person name="Seto K."/>
            <person name="Myers J."/>
            <person name="Bonds A."/>
            <person name="Quandt C.A."/>
            <person name="Barry K."/>
            <person name="Liu P."/>
            <person name="Grigoriev I."/>
            <person name="Longcore J.E."/>
            <person name="James T.Y."/>
        </authorList>
    </citation>
    <scope>NUCLEOTIDE SEQUENCE</scope>
    <source>
        <strain evidence="10">JEL0513</strain>
    </source>
</reference>
<comment type="function">
    <text evidence="5 6">Involved in the initiation of assembly of the COPII coat required for the formation of transport vesicles from the endoplasmic reticulum (ER) and the selection of cargo molecules. Also involved in autophagy.</text>
</comment>
<dbReference type="Proteomes" id="UP001211907">
    <property type="component" value="Unassembled WGS sequence"/>
</dbReference>
<feature type="compositionally biased region" description="Basic and acidic residues" evidence="7">
    <location>
        <begin position="2331"/>
        <end position="2340"/>
    </location>
</feature>
<feature type="region of interest" description="Disordered" evidence="7">
    <location>
        <begin position="248"/>
        <end position="279"/>
    </location>
</feature>
<evidence type="ECO:0000256" key="2">
    <source>
        <dbReference type="ARBA" id="ARBA00022448"/>
    </source>
</evidence>
<evidence type="ECO:0000313" key="11">
    <source>
        <dbReference type="Proteomes" id="UP001211907"/>
    </source>
</evidence>
<dbReference type="GO" id="GO:0012507">
    <property type="term" value="C:ER to Golgi transport vesicle membrane"/>
    <property type="evidence" value="ECO:0007669"/>
    <property type="project" value="TreeGrafter"/>
</dbReference>
<evidence type="ECO:0000256" key="3">
    <source>
        <dbReference type="ARBA" id="ARBA00022824"/>
    </source>
</evidence>
<feature type="compositionally biased region" description="Basic and acidic residues" evidence="7">
    <location>
        <begin position="2296"/>
        <end position="2313"/>
    </location>
</feature>
<name>A0AAD5TAL1_9FUNG</name>
<feature type="region of interest" description="Disordered" evidence="7">
    <location>
        <begin position="2364"/>
        <end position="2624"/>
    </location>
</feature>
<feature type="region of interest" description="Disordered" evidence="7">
    <location>
        <begin position="1337"/>
        <end position="1357"/>
    </location>
</feature>
<feature type="compositionally biased region" description="Low complexity" evidence="7">
    <location>
        <begin position="1341"/>
        <end position="1356"/>
    </location>
</feature>
<feature type="domain" description="Sec16 Sec23-binding" evidence="8">
    <location>
        <begin position="1583"/>
        <end position="1872"/>
    </location>
</feature>
<feature type="region of interest" description="Disordered" evidence="7">
    <location>
        <begin position="107"/>
        <end position="148"/>
    </location>
</feature>
<comment type="caution">
    <text evidence="10">The sequence shown here is derived from an EMBL/GenBank/DDBJ whole genome shotgun (WGS) entry which is preliminary data.</text>
</comment>
<feature type="compositionally biased region" description="Basic and acidic residues" evidence="7">
    <location>
        <begin position="2439"/>
        <end position="2449"/>
    </location>
</feature>
<dbReference type="InterPro" id="IPR024340">
    <property type="entry name" value="Sec16_CCD"/>
</dbReference>
<keyword evidence="6" id="KW-0653">Protein transport</keyword>
<feature type="compositionally biased region" description="Polar residues" evidence="7">
    <location>
        <begin position="2382"/>
        <end position="2403"/>
    </location>
</feature>
<sequence>MADQRHLQRRYSADKQHQRTANSGSSGGGEPDFFAALLGSNANSNGGNSDSATSDLSTVTKPLTASLNSRTRRFGPNAPNPFTRPQAASAATTGASAITTTSNSIGSLRLAPHAPDSAAPTKAISSDNGSVSANGDGSGGGGGRGIVRPNPFVAARTARAAARATQAADLDAAASLFGVAWTPAPLARATITTPGTPAFFDIVDKATATSSPQSKSTLTSPARSKPDALELLGLRSAISPVLLSSKDNNKLHSHNVSVPPPIANKSRATSPSSVPPPPVSVASLKSLPFSPQNSSTNPGLPVDVQNNYLQTSAVLSNNVSPVPSPLQSTAIVASPSQKLNNFVLPLQKQHQLDDVRVSLRHQIENAIRPKSPVRLQLSPVPQQSKVAHFGPASTPAIVPATFEESNSAAVFPTQFLSEAQNSANPFSENLELCTDQNHNRDFGADFSVHQSRTTDYQTNSSVQLQTPDISNVNQNISIIQDGIFNANPTSFAEFEEVDTTGSKKNGSFDSVKVSAENSKVIQSDGFDELDDLVFGSSDVVSAPAVTQKSSDFSTWSELEDQPENIQNEQNYSDLSNASHQQLTQNEQQTVEFGYSQDNHIESVQQYQNEQQYFDQSYHDQDHQQYYRQDGEQQFYSQQEQGYKQINHLGNEQQQYQAEQAHVEQLNFSFSNNTYNEQQQTDFSSLLNQPLSGTEIPFSSEIATQEFLNQNEQPALSQQYTENQLNESFFENQFLAPSEQLPLVRNTAESPNGDVFNRQSHQAEDGYLERENNPFRGNGFDSENPFDKMTLLLPPSGVTRLPAEDVALTAEPSLRLFGAVGDENPFGSVAPIADNPFDSFGNDSHGNVGYIPVAEFGENAVLTSADIPLGSFGDNINGKSSAEAQFDAYGDNLAVMDALSTVADHRFDSFDNNSVLPLDGQAVERVNRYEQPQYHSQTNYEQYHQNITEQQSNNTQYTEQPQHQFDNRQFGVQEYNTQIVDSQQFREQQNYQQFSEQQYNNQDENLLFEHYNNQQFQSNPEYGQEFTHNYQYDQSRDEQLYQNSHQYDQNYDNVTADSGTAVDHNNTTTDVTPATQNVPFVNQNITVPFTEEQNIAQTELTTDDFYHQQNEQYLSGSVALLNEIDGAPNASYRQEYPSENNFPMINSSIDQHDEITPAPYSVENNSNFYENSFNYDSTVPYSRTIPNDFLDGNKPQIQQEWNESLETYAPLVGGDKIEDELSHDTQNNGYYENYQGAQSLIETNGADSGYAIDNNNESQHGYNQPGESTDSHVLTHISCINCFHQLAVGSLFCNKCGTKVISQQTPVATPSIPPPQYPISGLPTQLYSSSSPPTVGISSQLVSSVPPTPSASSSGFSIPPPPPPAVVASLPPLAAAAVHGTTRASTPRGIHKMTRSRSGAPDAIYQTPNVLVGQEVSKEQFRFIDPLGRHRGHAIATFGFGGKLLTTMPQRLQRATIDGQTGRSFIVEKSFAGKINIRKIPECVGSSDSEVALTLPHGPLVGSAKKLKKKDVLKIAENGILRAEEKLSRGEVDVDFVILWKLVKLFLESDGVLMNGRAETIKSIREILMASVVPPTHLTKLDEITALLHRSDKVGACKVAVESGLWTHALVVSAQIDKDTYRDVVSAFSRQEFSSSTGLTTTATSSPILVHKDDRPGLRVLYSLFGGSGKAAVTEYFGNSPDKDQINKCVADWKETLTLIISNKTPGDSAAVSALGDVLLSYGLASASQICFLLSAAHSPFSGIDAPNVKLVLIGANHKFNLARFVKDFDALLLTEIFEYAQTLHNNIGISGNLPHLQAYKLYYAQYLSEIGFVAEATQYCEAIETCIKNYPKGSPYFHKKFADSLLDLAERLATSKPSKNSASNIPGPGDEITKKNSSFSLMNLVDRGINSLMSNAVGEDVTIVGSGGGDSGNKSNGNNVATPTKPSFFLPPDMIAQLSNNVNGSLLGNNFIGSSYGNGYSNQPGYGNSNDAKYQQNYSYDNEFHGESNTITNEFEYESTPNDDVKQYESYPEVLNHPTNGYYPDVAENVGYYDQNGQYVATNQNGEIFGGIQPNNQYTYLTDEQYAGTPDPYEYEANGENTNQAELAQETEYPYGNENIFQIGNENTQDYGNYHQHTDGDYGGENGEYESQYPVSQENSNFNNIGYKNGGAYDEHITFATDSSLPPRPVAQNTFSPPLLTQTTLPPPLVAQSTLPPPPVAQSALPLLPVTQSAFAPPPPPVTNSASPLPIPTGKKEESKLSPPPPSGLFTRPFSVQTSVFERSQSEQPLPQSSIPLVGNDNELSNKSLSTPVTAKNDEDKIPEESVNEEKRKSAPSSWFNLPSLFGGGKAQEKDKGEKTVHVAKMGDAMSLVYDPVQKKWVHGKTGEAVSNATSVPPPPMATTQSAPASRLSTPIPSDQSPRPASGMGAVMSSTGSSSSSGSIGASALGGARRRGAKKYVDVINERGPKSSASVPSFKPSFIPPAGAQIVPEGSLGTVLTDDTATKSPVSSPLEAYNSSISNQSPTASPGHYPPPQLSSVQNLQNLQKPPLQAGQPLQPQQQQQPSKMFQLTQQQQQYQQQQQHPTASPQQLSNGMTSPRTSLGQKPITGNGVNNLNGRASSVISNRSTARPAGKATAPPSDI</sequence>
<comment type="similarity">
    <text evidence="1 6">Belongs to the SEC16 family.</text>
</comment>
<dbReference type="GO" id="GO:0016192">
    <property type="term" value="P:vesicle-mediated transport"/>
    <property type="evidence" value="ECO:0007669"/>
    <property type="project" value="UniProtKB-KW"/>
</dbReference>
<organism evidence="10 11">
    <name type="scientific">Physocladia obscura</name>
    <dbReference type="NCBI Taxonomy" id="109957"/>
    <lineage>
        <taxon>Eukaryota</taxon>
        <taxon>Fungi</taxon>
        <taxon>Fungi incertae sedis</taxon>
        <taxon>Chytridiomycota</taxon>
        <taxon>Chytridiomycota incertae sedis</taxon>
        <taxon>Chytridiomycetes</taxon>
        <taxon>Chytridiales</taxon>
        <taxon>Chytriomycetaceae</taxon>
        <taxon>Physocladia</taxon>
    </lineage>
</organism>
<keyword evidence="3 6" id="KW-0256">Endoplasmic reticulum</keyword>
<feature type="compositionally biased region" description="Low complexity" evidence="7">
    <location>
        <begin position="2518"/>
        <end position="2546"/>
    </location>
</feature>
<dbReference type="GO" id="GO:0006914">
    <property type="term" value="P:autophagy"/>
    <property type="evidence" value="ECO:0007669"/>
    <property type="project" value="UniProtKB-KW"/>
</dbReference>
<feature type="compositionally biased region" description="Gly residues" evidence="7">
    <location>
        <begin position="136"/>
        <end position="145"/>
    </location>
</feature>
<feature type="compositionally biased region" description="Low complexity" evidence="7">
    <location>
        <begin position="125"/>
        <end position="135"/>
    </location>
</feature>